<dbReference type="SUPFAM" id="SSF54236">
    <property type="entry name" value="Ubiquitin-like"/>
    <property type="match status" value="1"/>
</dbReference>
<dbReference type="SMART" id="SM00213">
    <property type="entry name" value="UBQ"/>
    <property type="match status" value="1"/>
</dbReference>
<organism evidence="3 4">
    <name type="scientific">Carnegiea gigantea</name>
    <dbReference type="NCBI Taxonomy" id="171969"/>
    <lineage>
        <taxon>Eukaryota</taxon>
        <taxon>Viridiplantae</taxon>
        <taxon>Streptophyta</taxon>
        <taxon>Embryophyta</taxon>
        <taxon>Tracheophyta</taxon>
        <taxon>Spermatophyta</taxon>
        <taxon>Magnoliopsida</taxon>
        <taxon>eudicotyledons</taxon>
        <taxon>Gunneridae</taxon>
        <taxon>Pentapetalae</taxon>
        <taxon>Caryophyllales</taxon>
        <taxon>Cactineae</taxon>
        <taxon>Cactaceae</taxon>
        <taxon>Cactoideae</taxon>
        <taxon>Echinocereeae</taxon>
        <taxon>Carnegiea</taxon>
    </lineage>
</organism>
<evidence type="ECO:0000313" key="3">
    <source>
        <dbReference type="EMBL" id="KAJ8429473.1"/>
    </source>
</evidence>
<dbReference type="InterPro" id="IPR000626">
    <property type="entry name" value="Ubiquitin-like_dom"/>
</dbReference>
<keyword evidence="4" id="KW-1185">Reference proteome</keyword>
<reference evidence="3" key="1">
    <citation type="submission" date="2022-04" db="EMBL/GenBank/DDBJ databases">
        <title>Carnegiea gigantea Genome sequencing and assembly v2.</title>
        <authorList>
            <person name="Copetti D."/>
            <person name="Sanderson M.J."/>
            <person name="Burquez A."/>
            <person name="Wojciechowski M.F."/>
        </authorList>
    </citation>
    <scope>NUCLEOTIDE SEQUENCE</scope>
    <source>
        <strain evidence="3">SGP5-SGP5p</strain>
        <tissue evidence="3">Aerial part</tissue>
    </source>
</reference>
<dbReference type="Proteomes" id="UP001153076">
    <property type="component" value="Unassembled WGS sequence"/>
</dbReference>
<evidence type="ECO:0000313" key="4">
    <source>
        <dbReference type="Proteomes" id="UP001153076"/>
    </source>
</evidence>
<dbReference type="Gene3D" id="3.10.20.90">
    <property type="entry name" value="Phosphatidylinositol 3-kinase Catalytic Subunit, Chain A, domain 1"/>
    <property type="match status" value="1"/>
</dbReference>
<evidence type="ECO:0000259" key="2">
    <source>
        <dbReference type="PROSITE" id="PS50053"/>
    </source>
</evidence>
<dbReference type="OrthoDB" id="267397at2759"/>
<dbReference type="PANTHER" id="PTHR15204">
    <property type="entry name" value="LARGE PROLINE-RICH PROTEIN BAG6"/>
    <property type="match status" value="1"/>
</dbReference>
<name>A0A9Q1JR12_9CARY</name>
<dbReference type="GO" id="GO:0036503">
    <property type="term" value="P:ERAD pathway"/>
    <property type="evidence" value="ECO:0007669"/>
    <property type="project" value="TreeGrafter"/>
</dbReference>
<dbReference type="GO" id="GO:0051787">
    <property type="term" value="F:misfolded protein binding"/>
    <property type="evidence" value="ECO:0007669"/>
    <property type="project" value="TreeGrafter"/>
</dbReference>
<dbReference type="Pfam" id="PF00240">
    <property type="entry name" value="ubiquitin"/>
    <property type="match status" value="1"/>
</dbReference>
<dbReference type="InterPro" id="IPR019954">
    <property type="entry name" value="Ubiquitin_CS"/>
</dbReference>
<gene>
    <name evidence="3" type="ORF">Cgig2_024020</name>
</gene>
<feature type="region of interest" description="Disordered" evidence="1">
    <location>
        <begin position="81"/>
        <end position="109"/>
    </location>
</feature>
<dbReference type="GO" id="GO:0031593">
    <property type="term" value="F:polyubiquitin modification-dependent protein binding"/>
    <property type="evidence" value="ECO:0007669"/>
    <property type="project" value="TreeGrafter"/>
</dbReference>
<dbReference type="PANTHER" id="PTHR15204:SF5">
    <property type="entry name" value="LARGE PROLINE-RICH PROTEIN BAG6 ISOFORM X1"/>
    <property type="match status" value="1"/>
</dbReference>
<sequence>MLLFLEETLYERIMPVSSFKGKIADQIGVPMGQQRLIFCGKALKDEHLLSEYRILQGHWFLVLTMLDIENGDTLHLVERQPTQPQTLSSTGPADLSRNGGAQGNDGSVGAPCNHIEQISHSIVLGTLNVSDQGEGVVSDLTQVCHLRTRFVFGPVL</sequence>
<protein>
    <recommendedName>
        <fullName evidence="2">Ubiquitin-like domain-containing protein</fullName>
    </recommendedName>
</protein>
<accession>A0A9Q1JR12</accession>
<comment type="caution">
    <text evidence="3">The sequence shown here is derived from an EMBL/GenBank/DDBJ whole genome shotgun (WGS) entry which is preliminary data.</text>
</comment>
<dbReference type="InterPro" id="IPR029071">
    <property type="entry name" value="Ubiquitin-like_domsf"/>
</dbReference>
<feature type="domain" description="Ubiquitin-like" evidence="2">
    <location>
        <begin position="16"/>
        <end position="54"/>
    </location>
</feature>
<evidence type="ECO:0000256" key="1">
    <source>
        <dbReference type="SAM" id="MobiDB-lite"/>
    </source>
</evidence>
<dbReference type="CDD" id="cd17039">
    <property type="entry name" value="Ubl_ubiquitin_like"/>
    <property type="match status" value="1"/>
</dbReference>
<dbReference type="AlphaFoldDB" id="A0A9Q1JR12"/>
<dbReference type="PROSITE" id="PS00299">
    <property type="entry name" value="UBIQUITIN_1"/>
    <property type="match status" value="1"/>
</dbReference>
<dbReference type="EMBL" id="JAKOGI010000891">
    <property type="protein sequence ID" value="KAJ8429473.1"/>
    <property type="molecule type" value="Genomic_DNA"/>
</dbReference>
<feature type="compositionally biased region" description="Polar residues" evidence="1">
    <location>
        <begin position="81"/>
        <end position="91"/>
    </location>
</feature>
<dbReference type="GO" id="GO:0071818">
    <property type="term" value="C:BAT3 complex"/>
    <property type="evidence" value="ECO:0007669"/>
    <property type="project" value="TreeGrafter"/>
</dbReference>
<dbReference type="PROSITE" id="PS50053">
    <property type="entry name" value="UBIQUITIN_2"/>
    <property type="match status" value="1"/>
</dbReference>
<proteinExistence type="predicted"/>